<feature type="region of interest" description="Disordered" evidence="1">
    <location>
        <begin position="269"/>
        <end position="295"/>
    </location>
</feature>
<accession>W9XUI1</accession>
<feature type="region of interest" description="Disordered" evidence="1">
    <location>
        <begin position="36"/>
        <end position="56"/>
    </location>
</feature>
<dbReference type="OrthoDB" id="5378435at2759"/>
<name>W9XUI1_9EURO</name>
<dbReference type="HOGENOM" id="CLU_067597_0_0_1"/>
<dbReference type="EMBL" id="AMGY01000004">
    <property type="protein sequence ID" value="EXJ84232.1"/>
    <property type="molecule type" value="Genomic_DNA"/>
</dbReference>
<evidence type="ECO:0000313" key="2">
    <source>
        <dbReference type="EMBL" id="EXJ84232.1"/>
    </source>
</evidence>
<evidence type="ECO:0000313" key="3">
    <source>
        <dbReference type="Proteomes" id="UP000019478"/>
    </source>
</evidence>
<dbReference type="RefSeq" id="XP_007733217.1">
    <property type="nucleotide sequence ID" value="XM_007735027.1"/>
</dbReference>
<feature type="compositionally biased region" description="Acidic residues" evidence="1">
    <location>
        <begin position="272"/>
        <end position="294"/>
    </location>
</feature>
<proteinExistence type="predicted"/>
<dbReference type="Proteomes" id="UP000019478">
    <property type="component" value="Unassembled WGS sequence"/>
</dbReference>
<dbReference type="AlphaFoldDB" id="W9XUI1"/>
<gene>
    <name evidence="2" type="ORF">A1O3_04899</name>
</gene>
<keyword evidence="3" id="KW-1185">Reference proteome</keyword>
<dbReference type="STRING" id="1182542.W9XUI1"/>
<organism evidence="2 3">
    <name type="scientific">Capronia epimyces CBS 606.96</name>
    <dbReference type="NCBI Taxonomy" id="1182542"/>
    <lineage>
        <taxon>Eukaryota</taxon>
        <taxon>Fungi</taxon>
        <taxon>Dikarya</taxon>
        <taxon>Ascomycota</taxon>
        <taxon>Pezizomycotina</taxon>
        <taxon>Eurotiomycetes</taxon>
        <taxon>Chaetothyriomycetidae</taxon>
        <taxon>Chaetothyriales</taxon>
        <taxon>Herpotrichiellaceae</taxon>
        <taxon>Capronia</taxon>
    </lineage>
</organism>
<sequence length="365" mass="39860">MATSQTWGHALEVPYNPAATASVSSYFARPLKVVKSNSRNGSPRDLGRRKTTTAATISSRARSVVDHLRSNVHSQQWQCSESSRSRPLSWHPTSIEEHDMVFDPSVSDQGFSGWNFSTAQVNGLFTPISYPAINEPQMEELYTPLEELPGPDVVPAYEARHFGEQAWLGQDPPKVQPYSFGMFPQSSSPQPPWQFSQGAMLGEVPTAPSSPDFFPVPNMDLGTLSLDNTGDNEDAEELVGMGLYDSPAEVQSSSFLCAGLSSGRRALKLEESFEPMEQDDGEEGEEGDDDDDEAAQGQETFEQDAVLEHAPDSSGEANYNSQSIASHLTFGTQSEVNPIAFKYLATLSQLNSAYYPAASHGYGWI</sequence>
<comment type="caution">
    <text evidence="2">The sequence shown here is derived from an EMBL/GenBank/DDBJ whole genome shotgun (WGS) entry which is preliminary data.</text>
</comment>
<dbReference type="GeneID" id="19169017"/>
<evidence type="ECO:0000256" key="1">
    <source>
        <dbReference type="SAM" id="MobiDB-lite"/>
    </source>
</evidence>
<reference evidence="2 3" key="1">
    <citation type="submission" date="2013-03" db="EMBL/GenBank/DDBJ databases">
        <title>The Genome Sequence of Capronia epimyces CBS 606.96.</title>
        <authorList>
            <consortium name="The Broad Institute Genomics Platform"/>
            <person name="Cuomo C."/>
            <person name="de Hoog S."/>
            <person name="Gorbushina A."/>
            <person name="Walker B."/>
            <person name="Young S.K."/>
            <person name="Zeng Q."/>
            <person name="Gargeya S."/>
            <person name="Fitzgerald M."/>
            <person name="Haas B."/>
            <person name="Abouelleil A."/>
            <person name="Allen A.W."/>
            <person name="Alvarado L."/>
            <person name="Arachchi H.M."/>
            <person name="Berlin A.M."/>
            <person name="Chapman S.B."/>
            <person name="Gainer-Dewar J."/>
            <person name="Goldberg J."/>
            <person name="Griggs A."/>
            <person name="Gujja S."/>
            <person name="Hansen M."/>
            <person name="Howarth C."/>
            <person name="Imamovic A."/>
            <person name="Ireland A."/>
            <person name="Larimer J."/>
            <person name="McCowan C."/>
            <person name="Murphy C."/>
            <person name="Pearson M."/>
            <person name="Poon T.W."/>
            <person name="Priest M."/>
            <person name="Roberts A."/>
            <person name="Saif S."/>
            <person name="Shea T."/>
            <person name="Sisk P."/>
            <person name="Sykes S."/>
            <person name="Wortman J."/>
            <person name="Nusbaum C."/>
            <person name="Birren B."/>
        </authorList>
    </citation>
    <scope>NUCLEOTIDE SEQUENCE [LARGE SCALE GENOMIC DNA]</scope>
    <source>
        <strain evidence="2 3">CBS 606.96</strain>
    </source>
</reference>
<dbReference type="eggNOG" id="ENOG502SYFI">
    <property type="taxonomic scope" value="Eukaryota"/>
</dbReference>
<protein>
    <submittedName>
        <fullName evidence="2">Uncharacterized protein</fullName>
    </submittedName>
</protein>